<reference evidence="1 2" key="1">
    <citation type="submission" date="2017-01" db="EMBL/GenBank/DDBJ databases">
        <title>Pseudomonas psychrotolerans genome sequencing and assembly.</title>
        <authorList>
            <person name="Vyas B."/>
            <person name="Mayilraj S."/>
        </authorList>
    </citation>
    <scope>NUCLEOTIDE SEQUENCE [LARGE SCALE GENOMIC DNA]</scope>
    <source>
        <strain evidence="1 2">SDS18</strain>
    </source>
</reference>
<gene>
    <name evidence="1" type="ORF">BVL52_08555</name>
</gene>
<proteinExistence type="predicted"/>
<evidence type="ECO:0000313" key="1">
    <source>
        <dbReference type="EMBL" id="ONN71685.1"/>
    </source>
</evidence>
<accession>A0ABX3IVL0</accession>
<name>A0ABX3IVL0_9PSED</name>
<organism evidence="1 2">
    <name type="scientific">Pseudomonas oryzihabitans</name>
    <dbReference type="NCBI Taxonomy" id="47885"/>
    <lineage>
        <taxon>Bacteria</taxon>
        <taxon>Pseudomonadati</taxon>
        <taxon>Pseudomonadota</taxon>
        <taxon>Gammaproteobacteria</taxon>
        <taxon>Pseudomonadales</taxon>
        <taxon>Pseudomonadaceae</taxon>
        <taxon>Pseudomonas</taxon>
    </lineage>
</organism>
<dbReference type="EMBL" id="MTLN01000004">
    <property type="protein sequence ID" value="ONN71685.1"/>
    <property type="molecule type" value="Genomic_DNA"/>
</dbReference>
<protein>
    <recommendedName>
        <fullName evidence="3">DUF551 domain-containing protein</fullName>
    </recommendedName>
</protein>
<sequence>MDDRQAFFGIDDDEYREIMRKGQEAEREYHREQSRLRNEAMVHVATVVGARKLQHIKDYIAECEMTSDFAIVDEHEGSREDCTGYAFRYVYLDQYSNGGYCGDDFAGWVWIPLPGAKFLKFHYAM</sequence>
<dbReference type="RefSeq" id="WP_077171667.1">
    <property type="nucleotide sequence ID" value="NZ_MTLN01000004.1"/>
</dbReference>
<evidence type="ECO:0000313" key="2">
    <source>
        <dbReference type="Proteomes" id="UP000189310"/>
    </source>
</evidence>
<comment type="caution">
    <text evidence="1">The sequence shown here is derived from an EMBL/GenBank/DDBJ whole genome shotgun (WGS) entry which is preliminary data.</text>
</comment>
<keyword evidence="2" id="KW-1185">Reference proteome</keyword>
<dbReference type="Proteomes" id="UP000189310">
    <property type="component" value="Unassembled WGS sequence"/>
</dbReference>
<evidence type="ECO:0008006" key="3">
    <source>
        <dbReference type="Google" id="ProtNLM"/>
    </source>
</evidence>